<dbReference type="EMBL" id="JACOIJ010000022">
    <property type="protein sequence ID" value="MBD1430199.1"/>
    <property type="molecule type" value="Genomic_DNA"/>
</dbReference>
<dbReference type="InterPro" id="IPR018145">
    <property type="entry name" value="CagE_TrbE_VirB_cntrl_dom"/>
</dbReference>
<evidence type="ECO:0000313" key="3">
    <source>
        <dbReference type="EMBL" id="MBD1430199.1"/>
    </source>
</evidence>
<dbReference type="InterPro" id="IPR022509">
    <property type="entry name" value="Conjugation_ATPase_TraG"/>
</dbReference>
<dbReference type="RefSeq" id="WP_190302455.1">
    <property type="nucleotide sequence ID" value="NZ_JACOIJ010000022.1"/>
</dbReference>
<evidence type="ECO:0000259" key="1">
    <source>
        <dbReference type="Pfam" id="PF03135"/>
    </source>
</evidence>
<dbReference type="Pfam" id="PF03135">
    <property type="entry name" value="CagE_TrbE_VirB"/>
    <property type="match status" value="1"/>
</dbReference>
<dbReference type="SUPFAM" id="SSF52540">
    <property type="entry name" value="P-loop containing nucleoside triphosphate hydrolases"/>
    <property type="match status" value="1"/>
</dbReference>
<dbReference type="InterPro" id="IPR043964">
    <property type="entry name" value="P-loop_TraG"/>
</dbReference>
<feature type="domain" description="CagE TrbE VirB component of type IV transporter system central" evidence="1">
    <location>
        <begin position="254"/>
        <end position="351"/>
    </location>
</feature>
<accession>A0ABR7YFW5</accession>
<dbReference type="InterPro" id="IPR053155">
    <property type="entry name" value="F-pilin_assembly_TraC"/>
</dbReference>
<reference evidence="3 4" key="1">
    <citation type="submission" date="2020-08" db="EMBL/GenBank/DDBJ databases">
        <title>Sphingobacterium sp. DN04309 isolated from aquaculture water.</title>
        <authorList>
            <person name="Zhang M."/>
        </authorList>
    </citation>
    <scope>NUCLEOTIDE SEQUENCE [LARGE SCALE GENOMIC DNA]</scope>
    <source>
        <strain evidence="3 4">DN04309</strain>
    </source>
</reference>
<dbReference type="Gene3D" id="1.10.8.730">
    <property type="match status" value="1"/>
</dbReference>
<comment type="caution">
    <text evidence="3">The sequence shown here is derived from an EMBL/GenBank/DDBJ whole genome shotgun (WGS) entry which is preliminary data.</text>
</comment>
<proteinExistence type="predicted"/>
<gene>
    <name evidence="3" type="primary">traG</name>
    <name evidence="3" type="ORF">H8B04_11585</name>
</gene>
<dbReference type="InterPro" id="IPR027417">
    <property type="entry name" value="P-loop_NTPase"/>
</dbReference>
<feature type="domain" description="TraG P-loop" evidence="2">
    <location>
        <begin position="388"/>
        <end position="793"/>
    </location>
</feature>
<dbReference type="Gene3D" id="3.40.50.300">
    <property type="entry name" value="P-loop containing nucleotide triphosphate hydrolases"/>
    <property type="match status" value="1"/>
</dbReference>
<name>A0ABR7YFW5_9SPHI</name>
<dbReference type="Pfam" id="PF19044">
    <property type="entry name" value="P-loop_TraG"/>
    <property type="match status" value="1"/>
</dbReference>
<keyword evidence="4" id="KW-1185">Reference proteome</keyword>
<sequence>MRKENKNLFDIPYVGIDHYQGMDILYNVHGDYSAILNISNPVMQYSADRELYVQYHQVLLNVVKILGEGHILQKQDIFIRKEYKSTQKQEFLEQKYQEHFSGRQYTEIQTYLTISRQVKKGAFYSYDSTQLSAFVVNIQKIYDLFLQAGLKPRILKKAEIDGYVKKIMSMNFKDEHIYLDNIRPQNSELIMGSKAVRAITLINTESIDLPEMVSPYSIRNDAGAQNFPIDNFFFLYNVPDYQLIVYNQLIEIPAQRQLVSKLEVKRNRHAGIPDPANTLCVEDIDRLLVDVARENQLLVHTHCCILIATDSRNIDKATNYIESALFQQGIIASRNAFNQLELFRAALPANAIELKKFDWFLTTCEAALCLFFKERLLTDEPSDFLLYFTDRQGIPVAIDPSDLPMQSGRIKNRNRFVLGSSGTGKSYAINAIVQQYLQYNMDVVIVDVGHSYSGLCSTYNGKYITYSDHKPITMNPFAITKEEYNIEKKDFLITLICLLWKGSEGETTTLERDVIAKTISDYYIIYFSNNQVKEVSELNFNSFYTFAKNHIPQVMKEENIPFDVDEFCFVLKKFYKRGEYEQILNEPADKSLFDEQFVVYEIDNIQSNKILLPIVTLIIMDMFIQKMRHRKNRRKTLILEEAWRAISSPIMANFLLYLNKTVRKFYGEIIEVTQEINDIIGNPIIKDSIINNSDTVILLQQKEADLKKVAELLNISPIEQLKISTINKLDNKQNRSRFNEFYIRRGNSGEVYGVEVSLFHHMAFTTEKPEKNAVEIYVCHYNTYPLALSRLVEDFNSSKMSLKDFVSEVNLRGEPLLISQT</sequence>
<dbReference type="NCBIfam" id="TIGR03783">
    <property type="entry name" value="Bac_Flav_CT_G"/>
    <property type="match status" value="1"/>
</dbReference>
<dbReference type="PANTHER" id="PTHR38467:SF1">
    <property type="entry name" value="CONJUGATIVE TRANSFER: ASSEMBLY"/>
    <property type="match status" value="1"/>
</dbReference>
<protein>
    <submittedName>
        <fullName evidence="3">TraG family conjugative transposon ATPase</fullName>
    </submittedName>
</protein>
<dbReference type="Proteomes" id="UP000651271">
    <property type="component" value="Unassembled WGS sequence"/>
</dbReference>
<dbReference type="PANTHER" id="PTHR38467">
    <property type="match status" value="1"/>
</dbReference>
<evidence type="ECO:0000259" key="2">
    <source>
        <dbReference type="Pfam" id="PF19044"/>
    </source>
</evidence>
<organism evidence="3 4">
    <name type="scientific">Sphingobacterium litopenaei</name>
    <dbReference type="NCBI Taxonomy" id="2763500"/>
    <lineage>
        <taxon>Bacteria</taxon>
        <taxon>Pseudomonadati</taxon>
        <taxon>Bacteroidota</taxon>
        <taxon>Sphingobacteriia</taxon>
        <taxon>Sphingobacteriales</taxon>
        <taxon>Sphingobacteriaceae</taxon>
        <taxon>Sphingobacterium</taxon>
    </lineage>
</organism>
<evidence type="ECO:0000313" key="4">
    <source>
        <dbReference type="Proteomes" id="UP000651271"/>
    </source>
</evidence>